<feature type="compositionally biased region" description="Pro residues" evidence="1">
    <location>
        <begin position="42"/>
        <end position="52"/>
    </location>
</feature>
<sequence>MAMLNQSLTGRTSDPIDTRSSHHGSSLAITMPPQDRSRDDPPSPPPQPPPSPAHWSRLVSTFTATPDFVKYLVPVTWVV</sequence>
<comment type="caution">
    <text evidence="2">The sequence shown here is derived from an EMBL/GenBank/DDBJ whole genome shotgun (WGS) entry which is preliminary data.</text>
</comment>
<gene>
    <name evidence="2" type="ORF">GGP41_007232</name>
</gene>
<evidence type="ECO:0000256" key="1">
    <source>
        <dbReference type="SAM" id="MobiDB-lite"/>
    </source>
</evidence>
<name>A0A8H5ZSR9_COCSA</name>
<evidence type="ECO:0000313" key="2">
    <source>
        <dbReference type="EMBL" id="KAF5854469.1"/>
    </source>
</evidence>
<reference evidence="2" key="1">
    <citation type="submission" date="2019-11" db="EMBL/GenBank/DDBJ databases">
        <title>Bipolaris sorokiniana Genome sequencing.</title>
        <authorList>
            <person name="Wang H."/>
        </authorList>
    </citation>
    <scope>NUCLEOTIDE SEQUENCE</scope>
</reference>
<feature type="region of interest" description="Disordered" evidence="1">
    <location>
        <begin position="1"/>
        <end position="56"/>
    </location>
</feature>
<organism evidence="2 3">
    <name type="scientific">Cochliobolus sativus</name>
    <name type="common">Common root rot and spot blotch fungus</name>
    <name type="synonym">Bipolaris sorokiniana</name>
    <dbReference type="NCBI Taxonomy" id="45130"/>
    <lineage>
        <taxon>Eukaryota</taxon>
        <taxon>Fungi</taxon>
        <taxon>Dikarya</taxon>
        <taxon>Ascomycota</taxon>
        <taxon>Pezizomycotina</taxon>
        <taxon>Dothideomycetes</taxon>
        <taxon>Pleosporomycetidae</taxon>
        <taxon>Pleosporales</taxon>
        <taxon>Pleosporineae</taxon>
        <taxon>Pleosporaceae</taxon>
        <taxon>Bipolaris</taxon>
    </lineage>
</organism>
<proteinExistence type="predicted"/>
<feature type="compositionally biased region" description="Polar residues" evidence="1">
    <location>
        <begin position="1"/>
        <end position="12"/>
    </location>
</feature>
<accession>A0A8H5ZSR9</accession>
<evidence type="ECO:0000313" key="3">
    <source>
        <dbReference type="Proteomes" id="UP000624244"/>
    </source>
</evidence>
<dbReference type="EMBL" id="WNKQ01000001">
    <property type="protein sequence ID" value="KAF5854469.1"/>
    <property type="molecule type" value="Genomic_DNA"/>
</dbReference>
<dbReference type="Proteomes" id="UP000624244">
    <property type="component" value="Unassembled WGS sequence"/>
</dbReference>
<protein>
    <submittedName>
        <fullName evidence="2">Uncharacterized protein</fullName>
    </submittedName>
</protein>
<dbReference type="AlphaFoldDB" id="A0A8H5ZSR9"/>